<dbReference type="OrthoDB" id="4139168at2759"/>
<dbReference type="EMBL" id="MU251358">
    <property type="protein sequence ID" value="KAG9239485.1"/>
    <property type="molecule type" value="Genomic_DNA"/>
</dbReference>
<dbReference type="AlphaFoldDB" id="A0A9P7YTI7"/>
<dbReference type="InterPro" id="IPR021665">
    <property type="entry name" value="Mediator_Med16_N"/>
</dbReference>
<protein>
    <recommendedName>
        <fullName evidence="3 9">Mediator of RNA polymerase II transcription subunit 16</fullName>
    </recommendedName>
    <alternativeName>
        <fullName evidence="8 9">Mediator complex subunit 16</fullName>
    </alternativeName>
</protein>
<evidence type="ECO:0000256" key="7">
    <source>
        <dbReference type="ARBA" id="ARBA00023242"/>
    </source>
</evidence>
<reference evidence="12" key="1">
    <citation type="journal article" date="2021" name="IMA Fungus">
        <title>Genomic characterization of three marine fungi, including Emericellopsis atlantica sp. nov. with signatures of a generalist lifestyle and marine biomass degradation.</title>
        <authorList>
            <person name="Hagestad O.C."/>
            <person name="Hou L."/>
            <person name="Andersen J.H."/>
            <person name="Hansen E.H."/>
            <person name="Altermark B."/>
            <person name="Li C."/>
            <person name="Kuhnert E."/>
            <person name="Cox R.J."/>
            <person name="Crous P.W."/>
            <person name="Spatafora J.W."/>
            <person name="Lail K."/>
            <person name="Amirebrahimi M."/>
            <person name="Lipzen A."/>
            <person name="Pangilinan J."/>
            <person name="Andreopoulos W."/>
            <person name="Hayes R.D."/>
            <person name="Ng V."/>
            <person name="Grigoriev I.V."/>
            <person name="Jackson S.A."/>
            <person name="Sutton T.D.S."/>
            <person name="Dobson A.D.W."/>
            <person name="Rama T."/>
        </authorList>
    </citation>
    <scope>NUCLEOTIDE SEQUENCE</scope>
    <source>
        <strain evidence="12">TRa018bII</strain>
    </source>
</reference>
<keyword evidence="6 9" id="KW-0804">Transcription</keyword>
<evidence type="ECO:0000256" key="1">
    <source>
        <dbReference type="ARBA" id="ARBA00004123"/>
    </source>
</evidence>
<gene>
    <name evidence="9" type="primary">MED16</name>
    <name evidence="12" type="ORF">BJ875DRAFT_519434</name>
</gene>
<keyword evidence="5 9" id="KW-0010">Activator</keyword>
<keyword evidence="13" id="KW-1185">Reference proteome</keyword>
<evidence type="ECO:0000259" key="11">
    <source>
        <dbReference type="Pfam" id="PF20719"/>
    </source>
</evidence>
<dbReference type="Pfam" id="PF20719">
    <property type="entry name" value="Med16_C"/>
    <property type="match status" value="1"/>
</dbReference>
<comment type="function">
    <text evidence="9">Component of the Mediator complex, a coactivator involved in the regulated transcription of nearly all RNA polymerase II-dependent genes. Mediator functions as a bridge to convey information from gene-specific regulatory proteins to the basal RNA polymerase II transcription machinery. Mediator is recruited to promoters by direct interactions with regulatory proteins and serves as a scaffold for the assembly of a functional preinitiation complex with RNA polymerase II and the general transcription factors.</text>
</comment>
<evidence type="ECO:0000256" key="4">
    <source>
        <dbReference type="ARBA" id="ARBA00023015"/>
    </source>
</evidence>
<keyword evidence="4 9" id="KW-0805">Transcription regulation</keyword>
<dbReference type="SUPFAM" id="SSF50978">
    <property type="entry name" value="WD40 repeat-like"/>
    <property type="match status" value="1"/>
</dbReference>
<organism evidence="12 13">
    <name type="scientific">Amylocarpus encephaloides</name>
    <dbReference type="NCBI Taxonomy" id="45428"/>
    <lineage>
        <taxon>Eukaryota</taxon>
        <taxon>Fungi</taxon>
        <taxon>Dikarya</taxon>
        <taxon>Ascomycota</taxon>
        <taxon>Pezizomycotina</taxon>
        <taxon>Leotiomycetes</taxon>
        <taxon>Helotiales</taxon>
        <taxon>Helotiales incertae sedis</taxon>
        <taxon>Amylocarpus</taxon>
    </lineage>
</organism>
<proteinExistence type="inferred from homology"/>
<keyword evidence="7 9" id="KW-0539">Nucleus</keyword>
<dbReference type="PANTHER" id="PTHR13224">
    <property type="entry name" value="THYROID HORMONE RECEPTOR-ASSOCIATED PROTEIN-RELATED"/>
    <property type="match status" value="1"/>
</dbReference>
<evidence type="ECO:0000256" key="9">
    <source>
        <dbReference type="RuleBase" id="RU364149"/>
    </source>
</evidence>
<evidence type="ECO:0000256" key="3">
    <source>
        <dbReference type="ARBA" id="ARBA00019614"/>
    </source>
</evidence>
<evidence type="ECO:0000256" key="6">
    <source>
        <dbReference type="ARBA" id="ARBA00023163"/>
    </source>
</evidence>
<comment type="caution">
    <text evidence="12">The sequence shown here is derived from an EMBL/GenBank/DDBJ whole genome shotgun (WGS) entry which is preliminary data.</text>
</comment>
<comment type="similarity">
    <text evidence="2 9">Belongs to the Mediator complex subunit 16 family.</text>
</comment>
<sequence>MPLMMDEEMMDDLFGDGGELSIPPRPPSKELYERLDDLRRAGCCQGVAWSNWGCIASIASSGAILELRNLRCHPETGEWGLSDASLTAPLTQNSDGGPLKHICWSSSGSELAVIDTAGRVNILSLFASLNKPTLHRHCQIDPIDELCGVVGCYWLTPAPYQPNRTALLSGPAVKEGANYKYETATAQVQGPFHPTIGKSALICVTTNGVLRLIFPQVNGKYAEAHQELESVLSSDDLITHAAICPDKNGTLLIAFATTSKQLRVVRALIDWGQQKPAERGPPIMQQPLNPTIKTRHAAATSWLHDAPAEGVSALSMEASMTQLSHLEILPSCADSTGKMTTATIVAVRSQLPPSMSHYNQEVHTVVDRWEVRDKMQPVHPAFEQLSSRRNSVGQPPGSIVFLKKLEGFGMNKILLTVQPMNLGKVLFFAYSDGSIEYRDRITMAETFTDHDLDRVWHLSQIGFSYSEDEPCLQVALSPSYCSLVHIVNDGKVKWKQLEYTLGDIGTSKSDPQYSAVVAALALSCSTAVRRSVAYDDLLPVAHRYSKTNLTFDWLVELSLILNATLDYSEEQHYDVLIRNTALQLCLSIQNSLGFRGEFKSRSFPGKLSWLVLQLRNIVVLVTMAANLNVRGGPNPNDKTSPLDDAEVIDALAGSVKWIFELMAWLIDTLLTLSTSLPSNIDLTSSDGFSITELHGHLTSTNTVSLHLLLSSSTRGFLTAICRRLTHLDYIAHRAIMQNSTSSGTSAPNAQNNSNHSHITPQLRNAYLHIATLTTGTVVRIKTIETLLANLTTSIKEVYRNNPLTSQPSDKSRNAFETKMLFGGQFPEVFKPVIVELFKNEGLLDVVRKDIEPAKLFFADFSILEVDEDKNSIAKRKAAGRTMDSFRKSWLKNPVRKIGVENGEETNGTRSGTGKQDSRWRRCARCAAVMEDVLTERRALQWLIMQQRRCFCSGYWDTLMSGTTVA</sequence>
<name>A0A9P7YTI7_9HELO</name>
<feature type="domain" description="Mediator complex subunit 16 C-terminal" evidence="11">
    <location>
        <begin position="846"/>
        <end position="955"/>
    </location>
</feature>
<dbReference type="Proteomes" id="UP000824998">
    <property type="component" value="Unassembled WGS sequence"/>
</dbReference>
<comment type="subcellular location">
    <subcellularLocation>
        <location evidence="1 9">Nucleus</location>
    </subcellularLocation>
</comment>
<evidence type="ECO:0000259" key="10">
    <source>
        <dbReference type="Pfam" id="PF11635"/>
    </source>
</evidence>
<feature type="domain" description="Mediator complex subunit Med16 N-terminal" evidence="10">
    <location>
        <begin position="164"/>
        <end position="466"/>
    </location>
</feature>
<dbReference type="PANTHER" id="PTHR13224:SF6">
    <property type="entry name" value="MEDIATOR OF RNA POLYMERASE II TRANSCRIPTION SUBUNIT 16"/>
    <property type="match status" value="1"/>
</dbReference>
<dbReference type="GO" id="GO:0045893">
    <property type="term" value="P:positive regulation of DNA-templated transcription"/>
    <property type="evidence" value="ECO:0007669"/>
    <property type="project" value="TreeGrafter"/>
</dbReference>
<accession>A0A9P7YTI7</accession>
<evidence type="ECO:0000256" key="2">
    <source>
        <dbReference type="ARBA" id="ARBA00006543"/>
    </source>
</evidence>
<evidence type="ECO:0000313" key="12">
    <source>
        <dbReference type="EMBL" id="KAG9239485.1"/>
    </source>
</evidence>
<dbReference type="InterPro" id="IPR036322">
    <property type="entry name" value="WD40_repeat_dom_sf"/>
</dbReference>
<evidence type="ECO:0000256" key="5">
    <source>
        <dbReference type="ARBA" id="ARBA00023159"/>
    </source>
</evidence>
<dbReference type="GO" id="GO:0016592">
    <property type="term" value="C:mediator complex"/>
    <property type="evidence" value="ECO:0007669"/>
    <property type="project" value="InterPro"/>
</dbReference>
<evidence type="ECO:0000313" key="13">
    <source>
        <dbReference type="Proteomes" id="UP000824998"/>
    </source>
</evidence>
<dbReference type="Pfam" id="PF11635">
    <property type="entry name" value="Med16_N"/>
    <property type="match status" value="1"/>
</dbReference>
<evidence type="ECO:0000256" key="8">
    <source>
        <dbReference type="ARBA" id="ARBA00032015"/>
    </source>
</evidence>
<comment type="subunit">
    <text evidence="9">Component of the Mediator complex.</text>
</comment>
<dbReference type="InterPro" id="IPR048338">
    <property type="entry name" value="Mediator_Med16"/>
</dbReference>
<dbReference type="InterPro" id="IPR048339">
    <property type="entry name" value="Mediator_Med16_C"/>
</dbReference>